<evidence type="ECO:0000256" key="9">
    <source>
        <dbReference type="ARBA" id="ARBA00023288"/>
    </source>
</evidence>
<evidence type="ECO:0000256" key="12">
    <source>
        <dbReference type="RuleBase" id="RU000454"/>
    </source>
</evidence>
<feature type="region of interest" description="Disordered" evidence="13">
    <location>
        <begin position="85"/>
        <end position="105"/>
    </location>
</feature>
<dbReference type="InterPro" id="IPR033121">
    <property type="entry name" value="PEPTIDASE_A1"/>
</dbReference>
<feature type="chain" id="PRO_5015356300" description="Peptidase A1 domain-containing protein" evidence="14">
    <location>
        <begin position="25"/>
        <end position="538"/>
    </location>
</feature>
<comment type="caution">
    <text evidence="16">The sequence shown here is derived from an EMBL/GenBank/DDBJ whole genome shotgun (WGS) entry which is preliminary data.</text>
</comment>
<evidence type="ECO:0000256" key="1">
    <source>
        <dbReference type="ARBA" id="ARBA00004236"/>
    </source>
</evidence>
<keyword evidence="17" id="KW-1185">Reference proteome</keyword>
<dbReference type="FunFam" id="2.40.70.10:FF:000060">
    <property type="entry name" value="Aspartic-type endopeptidase ctsD"/>
    <property type="match status" value="1"/>
</dbReference>
<evidence type="ECO:0000256" key="8">
    <source>
        <dbReference type="ARBA" id="ARBA00023180"/>
    </source>
</evidence>
<dbReference type="InterPro" id="IPR001461">
    <property type="entry name" value="Aspartic_peptidase_A1"/>
</dbReference>
<sequence length="538" mass="54398">MQLGLSFSLLLATLLFSLSSGVQAAPAKRGGLITLPLKRITHLRDDVHPTILLQQHINRGLKRHAYMTGRSAPTKRELQENIDKRLYLPASGPGSRKPKSKRYNRQGVVAHGVTGSELISNKAAAKKTGKAKAVGAKGAKGKGAAAKGAAAAGAAGAAVGAGAAGAAGAAANSSSNTGPGFSEVDLDAANNGGLTVADAPATANSLGLDIEANDVGYIATIQMGTPPQNYNLLMDSGSADLWVGGENCVSQSGGGCGNHTFLGTQSSSTFVDSGKPFAVTYGSGNVAGDIVTDNINVAGLALNAHTFGVATSESVDFSSDQTPFDGLMGLAQSTLSEQGVLTPVESLAQAGLITDAITSFKISRLADNKNDGEITFGGLDPTKFSANTLVTFANVNTQGFWEGAMTAVTVNGQDLGLQGRTAILDTGTTLVIAPPADAAAVHAAIPGAASDGQGGFTIPCTSTASVALTFGGQAFAIDPRDLLFAPVDPTDLTGDCVSGISSGQIGGADEWLVGDVFLKNAYFSTDVTNNQISLAELV</sequence>
<organism evidence="16 17">
    <name type="scientific">Hermanssonia centrifuga</name>
    <dbReference type="NCBI Taxonomy" id="98765"/>
    <lineage>
        <taxon>Eukaryota</taxon>
        <taxon>Fungi</taxon>
        <taxon>Dikarya</taxon>
        <taxon>Basidiomycota</taxon>
        <taxon>Agaricomycotina</taxon>
        <taxon>Agaricomycetes</taxon>
        <taxon>Polyporales</taxon>
        <taxon>Meruliaceae</taxon>
        <taxon>Hermanssonia</taxon>
    </lineage>
</organism>
<dbReference type="STRING" id="98765.A0A2R6PC98"/>
<evidence type="ECO:0000313" key="16">
    <source>
        <dbReference type="EMBL" id="PSR88973.1"/>
    </source>
</evidence>
<evidence type="ECO:0000256" key="14">
    <source>
        <dbReference type="SAM" id="SignalP"/>
    </source>
</evidence>
<dbReference type="InterPro" id="IPR021109">
    <property type="entry name" value="Peptidase_aspartic_dom_sf"/>
</dbReference>
<protein>
    <recommendedName>
        <fullName evidence="15">Peptidase A1 domain-containing protein</fullName>
    </recommendedName>
</protein>
<dbReference type="CDD" id="cd05471">
    <property type="entry name" value="pepsin_like"/>
    <property type="match status" value="1"/>
</dbReference>
<comment type="similarity">
    <text evidence="2 12">Belongs to the peptidase A1 family.</text>
</comment>
<feature type="active site" evidence="10">
    <location>
        <position position="235"/>
    </location>
</feature>
<dbReference type="PANTHER" id="PTHR47966:SF75">
    <property type="entry name" value="ENDOPEPTIDASE (CTSD), PUTATIVE (AFU_ORTHOLOGUE AFUA_4G07040)-RELATED"/>
    <property type="match status" value="1"/>
</dbReference>
<evidence type="ECO:0000256" key="5">
    <source>
        <dbReference type="ARBA" id="ARBA00022750"/>
    </source>
</evidence>
<dbReference type="OrthoDB" id="2747330at2759"/>
<dbReference type="PROSITE" id="PS00141">
    <property type="entry name" value="ASP_PROTEASE"/>
    <property type="match status" value="1"/>
</dbReference>
<gene>
    <name evidence="16" type="ORF">PHLCEN_2v4935</name>
</gene>
<evidence type="ECO:0000259" key="15">
    <source>
        <dbReference type="PROSITE" id="PS51767"/>
    </source>
</evidence>
<evidence type="ECO:0000256" key="4">
    <source>
        <dbReference type="ARBA" id="ARBA00022670"/>
    </source>
</evidence>
<dbReference type="PRINTS" id="PR00792">
    <property type="entry name" value="PEPSIN"/>
</dbReference>
<dbReference type="GO" id="GO:0004190">
    <property type="term" value="F:aspartic-type endopeptidase activity"/>
    <property type="evidence" value="ECO:0007669"/>
    <property type="project" value="UniProtKB-KW"/>
</dbReference>
<feature type="domain" description="Peptidase A1" evidence="15">
    <location>
        <begin position="217"/>
        <end position="535"/>
    </location>
</feature>
<keyword evidence="11" id="KW-1015">Disulfide bond</keyword>
<dbReference type="PROSITE" id="PS51767">
    <property type="entry name" value="PEPTIDASE_A1"/>
    <property type="match status" value="1"/>
</dbReference>
<keyword evidence="6 12" id="KW-0378">Hydrolase</keyword>
<dbReference type="PANTHER" id="PTHR47966">
    <property type="entry name" value="BETA-SITE APP-CLEAVING ENZYME, ISOFORM A-RELATED"/>
    <property type="match status" value="1"/>
</dbReference>
<name>A0A2R6PC98_9APHY</name>
<feature type="signal peptide" evidence="14">
    <location>
        <begin position="1"/>
        <end position="24"/>
    </location>
</feature>
<evidence type="ECO:0000313" key="17">
    <source>
        <dbReference type="Proteomes" id="UP000186601"/>
    </source>
</evidence>
<evidence type="ECO:0000256" key="11">
    <source>
        <dbReference type="PIRSR" id="PIRSR601461-2"/>
    </source>
</evidence>
<evidence type="ECO:0000256" key="2">
    <source>
        <dbReference type="ARBA" id="ARBA00007447"/>
    </source>
</evidence>
<dbReference type="SUPFAM" id="SSF50630">
    <property type="entry name" value="Acid proteases"/>
    <property type="match status" value="1"/>
</dbReference>
<reference evidence="16 17" key="1">
    <citation type="submission" date="2018-02" db="EMBL/GenBank/DDBJ databases">
        <title>Genome sequence of the basidiomycete white-rot fungus Phlebia centrifuga.</title>
        <authorList>
            <person name="Granchi Z."/>
            <person name="Peng M."/>
            <person name="de Vries R.P."/>
            <person name="Hilden K."/>
            <person name="Makela M.R."/>
            <person name="Grigoriev I."/>
            <person name="Riley R."/>
        </authorList>
    </citation>
    <scope>NUCLEOTIDE SEQUENCE [LARGE SCALE GENOMIC DNA]</scope>
    <source>
        <strain evidence="16 17">FBCC195</strain>
    </source>
</reference>
<dbReference type="InterPro" id="IPR034164">
    <property type="entry name" value="Pepsin-like_dom"/>
</dbReference>
<dbReference type="FunFam" id="2.40.70.10:FF:000008">
    <property type="entry name" value="Cathepsin D"/>
    <property type="match status" value="1"/>
</dbReference>
<keyword evidence="5 12" id="KW-0064">Aspartyl protease</keyword>
<keyword evidence="4 12" id="KW-0645">Protease</keyword>
<keyword evidence="3" id="KW-1003">Cell membrane</keyword>
<keyword evidence="9" id="KW-0449">Lipoprotein</keyword>
<comment type="subcellular location">
    <subcellularLocation>
        <location evidence="1">Cell membrane</location>
    </subcellularLocation>
</comment>
<feature type="active site" evidence="10">
    <location>
        <position position="425"/>
    </location>
</feature>
<keyword evidence="8" id="KW-0325">Glycoprotein</keyword>
<accession>A0A2R6PC98</accession>
<dbReference type="GO" id="GO:0005886">
    <property type="term" value="C:plasma membrane"/>
    <property type="evidence" value="ECO:0007669"/>
    <property type="project" value="UniProtKB-SubCell"/>
</dbReference>
<evidence type="ECO:0000256" key="10">
    <source>
        <dbReference type="PIRSR" id="PIRSR601461-1"/>
    </source>
</evidence>
<evidence type="ECO:0000256" key="13">
    <source>
        <dbReference type="SAM" id="MobiDB-lite"/>
    </source>
</evidence>
<dbReference type="InterPro" id="IPR001969">
    <property type="entry name" value="Aspartic_peptidase_AS"/>
</dbReference>
<feature type="disulfide bond" evidence="11">
    <location>
        <begin position="248"/>
        <end position="256"/>
    </location>
</feature>
<dbReference type="Gene3D" id="2.40.70.10">
    <property type="entry name" value="Acid Proteases"/>
    <property type="match status" value="2"/>
</dbReference>
<dbReference type="Pfam" id="PF00026">
    <property type="entry name" value="Asp"/>
    <property type="match status" value="1"/>
</dbReference>
<keyword evidence="14" id="KW-0732">Signal</keyword>
<keyword evidence="7" id="KW-0472">Membrane</keyword>
<dbReference type="GO" id="GO:0006508">
    <property type="term" value="P:proteolysis"/>
    <property type="evidence" value="ECO:0007669"/>
    <property type="project" value="UniProtKB-KW"/>
</dbReference>
<dbReference type="Proteomes" id="UP000186601">
    <property type="component" value="Unassembled WGS sequence"/>
</dbReference>
<evidence type="ECO:0000256" key="3">
    <source>
        <dbReference type="ARBA" id="ARBA00022475"/>
    </source>
</evidence>
<dbReference type="AlphaFoldDB" id="A0A2R6PC98"/>
<evidence type="ECO:0000256" key="6">
    <source>
        <dbReference type="ARBA" id="ARBA00022801"/>
    </source>
</evidence>
<proteinExistence type="inferred from homology"/>
<evidence type="ECO:0000256" key="7">
    <source>
        <dbReference type="ARBA" id="ARBA00023136"/>
    </source>
</evidence>
<dbReference type="EMBL" id="MLYV02000501">
    <property type="protein sequence ID" value="PSR88973.1"/>
    <property type="molecule type" value="Genomic_DNA"/>
</dbReference>